<name>A0A923RVA9_9FIRM</name>
<organism evidence="1 2">
    <name type="scientific">Agathobaculum faecis</name>
    <dbReference type="NCBI Taxonomy" id="2763013"/>
    <lineage>
        <taxon>Bacteria</taxon>
        <taxon>Bacillati</taxon>
        <taxon>Bacillota</taxon>
        <taxon>Clostridia</taxon>
        <taxon>Eubacteriales</taxon>
        <taxon>Butyricicoccaceae</taxon>
        <taxon>Agathobaculum</taxon>
    </lineage>
</organism>
<dbReference type="AlphaFoldDB" id="A0A923RVA9"/>
<sequence>MNLREVIKILRFERRRVLAMSRVCEPEFAGDYLRTARALGIAVEVLERVSGKHRRKDDRNG</sequence>
<dbReference type="EMBL" id="JACOPL010000003">
    <property type="protein sequence ID" value="MBC5724738.1"/>
    <property type="molecule type" value="Genomic_DNA"/>
</dbReference>
<gene>
    <name evidence="1" type="ORF">H8S45_04590</name>
</gene>
<reference evidence="1" key="1">
    <citation type="submission" date="2020-08" db="EMBL/GenBank/DDBJ databases">
        <title>Genome public.</title>
        <authorList>
            <person name="Liu C."/>
            <person name="Sun Q."/>
        </authorList>
    </citation>
    <scope>NUCLEOTIDE SEQUENCE</scope>
    <source>
        <strain evidence="1">NSJ-28</strain>
    </source>
</reference>
<keyword evidence="2" id="KW-1185">Reference proteome</keyword>
<evidence type="ECO:0000313" key="2">
    <source>
        <dbReference type="Proteomes" id="UP000606499"/>
    </source>
</evidence>
<evidence type="ECO:0000313" key="1">
    <source>
        <dbReference type="EMBL" id="MBC5724738.1"/>
    </source>
</evidence>
<protein>
    <submittedName>
        <fullName evidence="1">Uncharacterized protein</fullName>
    </submittedName>
</protein>
<dbReference type="RefSeq" id="WP_054327771.1">
    <property type="nucleotide sequence ID" value="NZ_JACOPL010000003.1"/>
</dbReference>
<comment type="caution">
    <text evidence="1">The sequence shown here is derived from an EMBL/GenBank/DDBJ whole genome shotgun (WGS) entry which is preliminary data.</text>
</comment>
<accession>A0A923RVA9</accession>
<proteinExistence type="predicted"/>
<dbReference type="Proteomes" id="UP000606499">
    <property type="component" value="Unassembled WGS sequence"/>
</dbReference>